<gene>
    <name evidence="5" type="ORF">HUE87_04555</name>
</gene>
<evidence type="ECO:0000313" key="6">
    <source>
        <dbReference type="Proteomes" id="UP000593836"/>
    </source>
</evidence>
<dbReference type="RefSeq" id="WP_194367549.1">
    <property type="nucleotide sequence ID" value="NZ_CP054493.1"/>
</dbReference>
<dbReference type="Pfam" id="PF00990">
    <property type="entry name" value="GGDEF"/>
    <property type="match status" value="1"/>
</dbReference>
<evidence type="ECO:0000256" key="2">
    <source>
        <dbReference type="ARBA" id="ARBA00034247"/>
    </source>
</evidence>
<sequence>MLTYEDKLQIISNQTKNVISEIKIVTPTIYSNIFSKYASPYKIKLNNEEVMTDELLNERITLYTNLQKQATKNAHILSTNAEKSISAILDKDEKALTEILKETKKLRKELKKLKVSIYIDQLTNVYSRKWLHDKFLKEDTKSFKEIGTLAIVDVNYFKTINDTHGHIIGDKVLQFIANKLKKLNEPVLRYERDVFIVIFPASTSKTSALKQLNVIRENIIKKQLKADNSSFKVSFSFGAIDFKEDDAIDKVIAKADKNMKQDKIEIKKRVPSI</sequence>
<accession>A0A7S7M1X4</accession>
<dbReference type="NCBIfam" id="TIGR00254">
    <property type="entry name" value="GGDEF"/>
    <property type="match status" value="1"/>
</dbReference>
<keyword evidence="6" id="KW-1185">Reference proteome</keyword>
<dbReference type="PANTHER" id="PTHR45138:SF9">
    <property type="entry name" value="DIGUANYLATE CYCLASE DGCM-RELATED"/>
    <property type="match status" value="1"/>
</dbReference>
<dbReference type="EC" id="2.7.7.65" evidence="1"/>
<dbReference type="PROSITE" id="PS50887">
    <property type="entry name" value="GGDEF"/>
    <property type="match status" value="1"/>
</dbReference>
<dbReference type="SMART" id="SM00267">
    <property type="entry name" value="GGDEF"/>
    <property type="match status" value="1"/>
</dbReference>
<dbReference type="CDD" id="cd01949">
    <property type="entry name" value="GGDEF"/>
    <property type="match status" value="1"/>
</dbReference>
<evidence type="ECO:0000259" key="4">
    <source>
        <dbReference type="PROSITE" id="PS50887"/>
    </source>
</evidence>
<comment type="catalytic activity">
    <reaction evidence="2">
        <text>2 GTP = 3',3'-c-di-GMP + 2 diphosphate</text>
        <dbReference type="Rhea" id="RHEA:24898"/>
        <dbReference type="ChEBI" id="CHEBI:33019"/>
        <dbReference type="ChEBI" id="CHEBI:37565"/>
        <dbReference type="ChEBI" id="CHEBI:58805"/>
        <dbReference type="EC" id="2.7.7.65"/>
    </reaction>
</comment>
<dbReference type="GO" id="GO:1902201">
    <property type="term" value="P:negative regulation of bacterial-type flagellum-dependent cell motility"/>
    <property type="evidence" value="ECO:0007669"/>
    <property type="project" value="TreeGrafter"/>
</dbReference>
<keyword evidence="3" id="KW-0175">Coiled coil</keyword>
<proteinExistence type="predicted"/>
<dbReference type="GO" id="GO:0005886">
    <property type="term" value="C:plasma membrane"/>
    <property type="evidence" value="ECO:0007669"/>
    <property type="project" value="TreeGrafter"/>
</dbReference>
<feature type="coiled-coil region" evidence="3">
    <location>
        <begin position="89"/>
        <end position="116"/>
    </location>
</feature>
<dbReference type="InterPro" id="IPR029787">
    <property type="entry name" value="Nucleotide_cyclase"/>
</dbReference>
<name>A0A7S7M1X4_9BACT</name>
<organism evidence="5 6">
    <name type="scientific">Candidatus Sulfurimonas marisnigri</name>
    <dbReference type="NCBI Taxonomy" id="2740405"/>
    <lineage>
        <taxon>Bacteria</taxon>
        <taxon>Pseudomonadati</taxon>
        <taxon>Campylobacterota</taxon>
        <taxon>Epsilonproteobacteria</taxon>
        <taxon>Campylobacterales</taxon>
        <taxon>Sulfurimonadaceae</taxon>
        <taxon>Sulfurimonas</taxon>
    </lineage>
</organism>
<dbReference type="Proteomes" id="UP000593836">
    <property type="component" value="Chromosome"/>
</dbReference>
<dbReference type="KEGG" id="smas:HUE87_04555"/>
<dbReference type="GO" id="GO:0043709">
    <property type="term" value="P:cell adhesion involved in single-species biofilm formation"/>
    <property type="evidence" value="ECO:0007669"/>
    <property type="project" value="TreeGrafter"/>
</dbReference>
<evidence type="ECO:0000256" key="1">
    <source>
        <dbReference type="ARBA" id="ARBA00012528"/>
    </source>
</evidence>
<reference evidence="5 6" key="1">
    <citation type="submission" date="2020-05" db="EMBL/GenBank/DDBJ databases">
        <title>Sulfurimonas marisnigri, sp. nov., and Sulfurimonas baltica, sp. nov., manganese oxide reducing chemolithoautotrophs of the class Epsilonproteobacteria isolated from the pelagic redoxclines of the Black and Baltic Seas and emended description of the genus Sulfurimonas.</title>
        <authorList>
            <person name="Henkel J.V."/>
            <person name="Laudan C."/>
            <person name="Werner J."/>
            <person name="Neu T."/>
            <person name="Plewe S."/>
            <person name="Sproer C."/>
            <person name="Bunk B."/>
            <person name="Schulz-Vogt H.N."/>
        </authorList>
    </citation>
    <scope>NUCLEOTIDE SEQUENCE [LARGE SCALE GENOMIC DNA]</scope>
    <source>
        <strain evidence="5 6">SoZ1</strain>
    </source>
</reference>
<dbReference type="EMBL" id="CP054493">
    <property type="protein sequence ID" value="QOY55510.1"/>
    <property type="molecule type" value="Genomic_DNA"/>
</dbReference>
<dbReference type="InterPro" id="IPR050469">
    <property type="entry name" value="Diguanylate_Cyclase"/>
</dbReference>
<dbReference type="InterPro" id="IPR043128">
    <property type="entry name" value="Rev_trsase/Diguanyl_cyclase"/>
</dbReference>
<dbReference type="InterPro" id="IPR000160">
    <property type="entry name" value="GGDEF_dom"/>
</dbReference>
<evidence type="ECO:0000313" key="5">
    <source>
        <dbReference type="EMBL" id="QOY55510.1"/>
    </source>
</evidence>
<dbReference type="Gene3D" id="3.30.70.270">
    <property type="match status" value="1"/>
</dbReference>
<dbReference type="GO" id="GO:0052621">
    <property type="term" value="F:diguanylate cyclase activity"/>
    <property type="evidence" value="ECO:0007669"/>
    <property type="project" value="UniProtKB-EC"/>
</dbReference>
<dbReference type="AlphaFoldDB" id="A0A7S7M1X4"/>
<protein>
    <recommendedName>
        <fullName evidence="1">diguanylate cyclase</fullName>
        <ecNumber evidence="1">2.7.7.65</ecNumber>
    </recommendedName>
</protein>
<dbReference type="SUPFAM" id="SSF55073">
    <property type="entry name" value="Nucleotide cyclase"/>
    <property type="match status" value="1"/>
</dbReference>
<evidence type="ECO:0000256" key="3">
    <source>
        <dbReference type="SAM" id="Coils"/>
    </source>
</evidence>
<feature type="domain" description="GGDEF" evidence="4">
    <location>
        <begin position="145"/>
        <end position="273"/>
    </location>
</feature>
<dbReference type="PANTHER" id="PTHR45138">
    <property type="entry name" value="REGULATORY COMPONENTS OF SENSORY TRANSDUCTION SYSTEM"/>
    <property type="match status" value="1"/>
</dbReference>